<dbReference type="OrthoDB" id="121710at2759"/>
<evidence type="ECO:0000313" key="2">
    <source>
        <dbReference type="Proteomes" id="UP000198211"/>
    </source>
</evidence>
<evidence type="ECO:0000313" key="1">
    <source>
        <dbReference type="EMBL" id="OWZ13612.1"/>
    </source>
</evidence>
<organism evidence="1 2">
    <name type="scientific">Phytophthora megakarya</name>
    <dbReference type="NCBI Taxonomy" id="4795"/>
    <lineage>
        <taxon>Eukaryota</taxon>
        <taxon>Sar</taxon>
        <taxon>Stramenopiles</taxon>
        <taxon>Oomycota</taxon>
        <taxon>Peronosporomycetes</taxon>
        <taxon>Peronosporales</taxon>
        <taxon>Peronosporaceae</taxon>
        <taxon>Phytophthora</taxon>
    </lineage>
</organism>
<keyword evidence="2" id="KW-1185">Reference proteome</keyword>
<proteinExistence type="predicted"/>
<accession>A0A225W7Q2</accession>
<protein>
    <submittedName>
        <fullName evidence="1">Uncharacterized protein</fullName>
    </submittedName>
</protein>
<gene>
    <name evidence="1" type="ORF">PHMEG_00013030</name>
</gene>
<sequence length="114" mass="12683">MCCYASERLAADNGTRVTLVDSMAHGLFVDVQETLSELNTVNRKPFIAQITVWDATKKAGRRERRVSTFAWAPFLQVHNIGYFSDIAKGNVQLEGPASDRIIEVYPPALKRKGG</sequence>
<dbReference type="Proteomes" id="UP000198211">
    <property type="component" value="Unassembled WGS sequence"/>
</dbReference>
<dbReference type="AlphaFoldDB" id="A0A225W7Q2"/>
<name>A0A225W7Q2_9STRA</name>
<reference evidence="2" key="1">
    <citation type="submission" date="2017-03" db="EMBL/GenBank/DDBJ databases">
        <title>Phytopthora megakarya and P. palmivora, two closely related causual agents of cacao black pod achieved similar genome size and gene model numbers by different mechanisms.</title>
        <authorList>
            <person name="Ali S."/>
            <person name="Shao J."/>
            <person name="Larry D.J."/>
            <person name="Kronmiller B."/>
            <person name="Shen D."/>
            <person name="Strem M.D."/>
            <person name="Melnick R.L."/>
            <person name="Guiltinan M.J."/>
            <person name="Tyler B.M."/>
            <person name="Meinhardt L.W."/>
            <person name="Bailey B.A."/>
        </authorList>
    </citation>
    <scope>NUCLEOTIDE SEQUENCE [LARGE SCALE GENOMIC DNA]</scope>
    <source>
        <strain evidence="2">zdho120</strain>
    </source>
</reference>
<dbReference type="EMBL" id="NBNE01001536">
    <property type="protein sequence ID" value="OWZ13612.1"/>
    <property type="molecule type" value="Genomic_DNA"/>
</dbReference>
<comment type="caution">
    <text evidence="1">The sequence shown here is derived from an EMBL/GenBank/DDBJ whole genome shotgun (WGS) entry which is preliminary data.</text>
</comment>